<dbReference type="InterPro" id="IPR010218">
    <property type="entry name" value="NADH_DH_suC"/>
</dbReference>
<dbReference type="GeneID" id="100370289"/>
<accession>A0ABM0H0T3</accession>
<dbReference type="InterPro" id="IPR037232">
    <property type="entry name" value="NADH_quin_OxRdtase_su_C/D-like"/>
</dbReference>
<feature type="domain" description="NADH:ubiquinone oxidoreductase 30kDa subunit" evidence="5">
    <location>
        <begin position="82"/>
        <end position="202"/>
    </location>
</feature>
<protein>
    <recommendedName>
        <fullName evidence="2">NADH dehydrogenase [ubiquinone] iron-sulfur protein 3, mitochondrial</fullName>
    </recommendedName>
</protein>
<keyword evidence="4" id="KW-1278">Translocase</keyword>
<dbReference type="NCBIfam" id="NF004733">
    <property type="entry name" value="PRK06074.1-5"/>
    <property type="match status" value="1"/>
</dbReference>
<dbReference type="Proteomes" id="UP000694865">
    <property type="component" value="Unplaced"/>
</dbReference>
<keyword evidence="3 4" id="KW-0813">Transport</keyword>
<evidence type="ECO:0000256" key="2">
    <source>
        <dbReference type="ARBA" id="ARBA00020084"/>
    </source>
</evidence>
<gene>
    <name evidence="7" type="primary">LOC100370289</name>
</gene>
<evidence type="ECO:0000256" key="4">
    <source>
        <dbReference type="RuleBase" id="RU003456"/>
    </source>
</evidence>
<dbReference type="NCBIfam" id="TIGR01961">
    <property type="entry name" value="NuoC_fam"/>
    <property type="match status" value="1"/>
</dbReference>
<dbReference type="Gene3D" id="3.30.460.80">
    <property type="entry name" value="NADH:ubiquinone oxidoreductase, 30kDa subunit"/>
    <property type="match status" value="1"/>
</dbReference>
<proteinExistence type="inferred from homology"/>
<evidence type="ECO:0000256" key="1">
    <source>
        <dbReference type="ARBA" id="ARBA00007569"/>
    </source>
</evidence>
<sequence>MASYLGHLARRTGNFLRINRTVFPSVAVSSCRALSAVATPTIRPGDELQRSTLSDFGRYVADCLPKYIQLVQVTHYNELELMIHPEGVVPVMTFLKDHHNCQFKNISDITAIDVPTRENRFEIIYNILSLRYNSRIRVKTYTDELTPIDSIVSVHKGADWYEREVWDMYGVFFANHPDLRRILTDYGFEGHPLRKDFPLSGYVEVRYDDEVKRIVVEPLELSQEFRKFDLSTPWETFPAHRKVEGGGDTKLEEETKK</sequence>
<evidence type="ECO:0000313" key="7">
    <source>
        <dbReference type="RefSeq" id="XP_002741672.1"/>
    </source>
</evidence>
<dbReference type="PANTHER" id="PTHR10884:SF14">
    <property type="entry name" value="NADH DEHYDROGENASE [UBIQUINONE] IRON-SULFUR PROTEIN 3, MITOCHONDRIAL"/>
    <property type="match status" value="1"/>
</dbReference>
<evidence type="ECO:0000259" key="5">
    <source>
        <dbReference type="Pfam" id="PF00329"/>
    </source>
</evidence>
<keyword evidence="4" id="KW-0520">NAD</keyword>
<reference evidence="7" key="1">
    <citation type="submission" date="2025-08" db="UniProtKB">
        <authorList>
            <consortium name="RefSeq"/>
        </authorList>
    </citation>
    <scope>IDENTIFICATION</scope>
    <source>
        <tissue evidence="7">Testes</tissue>
    </source>
</reference>
<evidence type="ECO:0000256" key="3">
    <source>
        <dbReference type="ARBA" id="ARBA00022448"/>
    </source>
</evidence>
<dbReference type="SUPFAM" id="SSF143243">
    <property type="entry name" value="Nqo5-like"/>
    <property type="match status" value="1"/>
</dbReference>
<dbReference type="RefSeq" id="XP_002741672.1">
    <property type="nucleotide sequence ID" value="XM_002741626.2"/>
</dbReference>
<dbReference type="HAMAP" id="MF_01357">
    <property type="entry name" value="NDH1_NuoC"/>
    <property type="match status" value="1"/>
</dbReference>
<comment type="similarity">
    <text evidence="1 4">Belongs to the complex I 30 kDa subunit family.</text>
</comment>
<dbReference type="InterPro" id="IPR001268">
    <property type="entry name" value="NADH_UbQ_OxRdtase_30kDa_su"/>
</dbReference>
<keyword evidence="6" id="KW-1185">Reference proteome</keyword>
<dbReference type="Pfam" id="PF00329">
    <property type="entry name" value="Complex1_30kDa"/>
    <property type="match status" value="1"/>
</dbReference>
<dbReference type="PROSITE" id="PS00542">
    <property type="entry name" value="COMPLEX1_30K"/>
    <property type="match status" value="1"/>
</dbReference>
<dbReference type="PANTHER" id="PTHR10884">
    <property type="entry name" value="NADH DEHYDROGENASE UBIQUINONE IRON-SULFUR PROTEIN 3"/>
    <property type="match status" value="1"/>
</dbReference>
<dbReference type="InterPro" id="IPR020396">
    <property type="entry name" value="NADH_UbQ_OxRdtase_CS"/>
</dbReference>
<organism evidence="6 7">
    <name type="scientific">Saccoglossus kowalevskii</name>
    <name type="common">Acorn worm</name>
    <dbReference type="NCBI Taxonomy" id="10224"/>
    <lineage>
        <taxon>Eukaryota</taxon>
        <taxon>Metazoa</taxon>
        <taxon>Hemichordata</taxon>
        <taxon>Enteropneusta</taxon>
        <taxon>Harrimaniidae</taxon>
        <taxon>Saccoglossus</taxon>
    </lineage>
</organism>
<name>A0ABM0H0T3_SACKO</name>
<evidence type="ECO:0000313" key="6">
    <source>
        <dbReference type="Proteomes" id="UP000694865"/>
    </source>
</evidence>